<dbReference type="PROSITE" id="PS50404">
    <property type="entry name" value="GST_NTER"/>
    <property type="match status" value="1"/>
</dbReference>
<feature type="domain" description="GST N-terminal" evidence="7">
    <location>
        <begin position="2"/>
        <end position="84"/>
    </location>
</feature>
<dbReference type="PROSITE" id="PS00195">
    <property type="entry name" value="GLUTAREDOXIN_1"/>
    <property type="match status" value="1"/>
</dbReference>
<dbReference type="InterPro" id="IPR014025">
    <property type="entry name" value="Glutaredoxin_subgr"/>
</dbReference>
<comment type="similarity">
    <text evidence="1 6">Belongs to the glutaredoxin family.</text>
</comment>
<dbReference type="SUPFAM" id="SSF52833">
    <property type="entry name" value="Thioredoxin-like"/>
    <property type="match status" value="1"/>
</dbReference>
<evidence type="ECO:0000256" key="6">
    <source>
        <dbReference type="RuleBase" id="RU364065"/>
    </source>
</evidence>
<keyword evidence="2 6" id="KW-0813">Transport</keyword>
<dbReference type="PANTHER" id="PTHR45694">
    <property type="entry name" value="GLUTAREDOXIN 2"/>
    <property type="match status" value="1"/>
</dbReference>
<evidence type="ECO:0000256" key="2">
    <source>
        <dbReference type="ARBA" id="ARBA00022448"/>
    </source>
</evidence>
<evidence type="ECO:0000256" key="4">
    <source>
        <dbReference type="ARBA" id="ARBA00023157"/>
    </source>
</evidence>
<dbReference type="PROSITE" id="PS51354">
    <property type="entry name" value="GLUTAREDOXIN_2"/>
    <property type="match status" value="1"/>
</dbReference>
<dbReference type="GO" id="GO:0005737">
    <property type="term" value="C:cytoplasm"/>
    <property type="evidence" value="ECO:0007669"/>
    <property type="project" value="TreeGrafter"/>
</dbReference>
<accession>A0A1I3B2C9</accession>
<evidence type="ECO:0000313" key="9">
    <source>
        <dbReference type="Proteomes" id="UP000199287"/>
    </source>
</evidence>
<gene>
    <name evidence="8" type="ORF">SAMN05192551_101537</name>
</gene>
<dbReference type="GO" id="GO:0045454">
    <property type="term" value="P:cell redox homeostasis"/>
    <property type="evidence" value="ECO:0007669"/>
    <property type="project" value="InterPro"/>
</dbReference>
<dbReference type="InterPro" id="IPR002109">
    <property type="entry name" value="Glutaredoxin"/>
</dbReference>
<protein>
    <recommendedName>
        <fullName evidence="6">Glutaredoxin</fullName>
    </recommendedName>
</protein>
<keyword evidence="6" id="KW-0963">Cytoplasm</keyword>
<dbReference type="EMBL" id="FOQA01000001">
    <property type="protein sequence ID" value="SFH56362.1"/>
    <property type="molecule type" value="Genomic_DNA"/>
</dbReference>
<dbReference type="Gene3D" id="3.40.30.10">
    <property type="entry name" value="Glutaredoxin"/>
    <property type="match status" value="1"/>
</dbReference>
<dbReference type="STRING" id="69895.SAMN05192551_101537"/>
<keyword evidence="3 6" id="KW-0249">Electron transport</keyword>
<reference evidence="9" key="1">
    <citation type="submission" date="2016-10" db="EMBL/GenBank/DDBJ databases">
        <authorList>
            <person name="Varghese N."/>
            <person name="Submissions S."/>
        </authorList>
    </citation>
    <scope>NUCLEOTIDE SEQUENCE [LARGE SCALE GENOMIC DNA]</scope>
    <source>
        <strain evidence="9">Z-7934</strain>
    </source>
</reference>
<evidence type="ECO:0000313" key="8">
    <source>
        <dbReference type="EMBL" id="SFH56362.1"/>
    </source>
</evidence>
<dbReference type="PRINTS" id="PR00160">
    <property type="entry name" value="GLUTAREDOXIN"/>
</dbReference>
<name>A0A1I3B2C9_9FIRM</name>
<dbReference type="GO" id="GO:0034599">
    <property type="term" value="P:cellular response to oxidative stress"/>
    <property type="evidence" value="ECO:0007669"/>
    <property type="project" value="TreeGrafter"/>
</dbReference>
<dbReference type="AlphaFoldDB" id="A0A1I3B2C9"/>
<dbReference type="InterPro" id="IPR011900">
    <property type="entry name" value="GRX_bact"/>
</dbReference>
<keyword evidence="5 6" id="KW-0676">Redox-active center</keyword>
<dbReference type="InterPro" id="IPR036249">
    <property type="entry name" value="Thioredoxin-like_sf"/>
</dbReference>
<dbReference type="GO" id="GO:0015038">
    <property type="term" value="F:glutathione disulfide oxidoreductase activity"/>
    <property type="evidence" value="ECO:0007669"/>
    <property type="project" value="UniProtKB-UniRule"/>
</dbReference>
<dbReference type="InterPro" id="IPR011767">
    <property type="entry name" value="GLR_AS"/>
</dbReference>
<evidence type="ECO:0000256" key="5">
    <source>
        <dbReference type="ARBA" id="ARBA00023284"/>
    </source>
</evidence>
<keyword evidence="9" id="KW-1185">Reference proteome</keyword>
<keyword evidence="4" id="KW-1015">Disulfide bond</keyword>
<proteinExistence type="inferred from homology"/>
<dbReference type="InterPro" id="IPR004045">
    <property type="entry name" value="Glutathione_S-Trfase_N"/>
</dbReference>
<dbReference type="RefSeq" id="WP_093369390.1">
    <property type="nucleotide sequence ID" value="NZ_FOQA01000001.1"/>
</dbReference>
<dbReference type="OrthoDB" id="9795531at2"/>
<dbReference type="NCBIfam" id="TIGR02181">
    <property type="entry name" value="GRX_bact"/>
    <property type="match status" value="1"/>
</dbReference>
<dbReference type="Proteomes" id="UP000199287">
    <property type="component" value="Unassembled WGS sequence"/>
</dbReference>
<dbReference type="Pfam" id="PF00462">
    <property type="entry name" value="Glutaredoxin"/>
    <property type="match status" value="1"/>
</dbReference>
<evidence type="ECO:0000259" key="7">
    <source>
        <dbReference type="PROSITE" id="PS50404"/>
    </source>
</evidence>
<dbReference type="PANTHER" id="PTHR45694:SF18">
    <property type="entry name" value="GLUTAREDOXIN-1-RELATED"/>
    <property type="match status" value="1"/>
</dbReference>
<evidence type="ECO:0000256" key="3">
    <source>
        <dbReference type="ARBA" id="ARBA00022982"/>
    </source>
</evidence>
<organism evidence="8 9">
    <name type="scientific">Tindallia magadiensis</name>
    <dbReference type="NCBI Taxonomy" id="69895"/>
    <lineage>
        <taxon>Bacteria</taxon>
        <taxon>Bacillati</taxon>
        <taxon>Bacillota</taxon>
        <taxon>Clostridia</taxon>
        <taxon>Peptostreptococcales</taxon>
        <taxon>Tindalliaceae</taxon>
        <taxon>Tindallia</taxon>
    </lineage>
</organism>
<sequence length="84" mass="9778">MKKVKLYSWTFCPFCVRAKEVLVQNGIEFEEIVIENDQAEMQRLTEITCSDTVPQIFVEDEFIGGCDELLQIEREGKIEAIFRS</sequence>
<comment type="function">
    <text evidence="6">Has a glutathione-disulfide oxidoreductase activity in the presence of NADPH and glutathione reductase. Reduces low molecular weight disulfides and proteins.</text>
</comment>
<evidence type="ECO:0000256" key="1">
    <source>
        <dbReference type="ARBA" id="ARBA00007787"/>
    </source>
</evidence>